<proteinExistence type="inferred from homology"/>
<dbReference type="Gene3D" id="3.40.640.10">
    <property type="entry name" value="Type I PLP-dependent aspartate aminotransferase-like (Major domain)"/>
    <property type="match status" value="1"/>
</dbReference>
<dbReference type="SUPFAM" id="SSF53383">
    <property type="entry name" value="PLP-dependent transferases"/>
    <property type="match status" value="1"/>
</dbReference>
<evidence type="ECO:0000256" key="5">
    <source>
        <dbReference type="SAM" id="MobiDB-lite"/>
    </source>
</evidence>
<evidence type="ECO:0000256" key="3">
    <source>
        <dbReference type="ARBA" id="ARBA00022898"/>
    </source>
</evidence>
<dbReference type="NCBIfam" id="NF005871">
    <property type="entry name" value="PRK07811.1"/>
    <property type="match status" value="1"/>
</dbReference>
<dbReference type="InterPro" id="IPR015422">
    <property type="entry name" value="PyrdxlP-dep_Trfase_small"/>
</dbReference>
<dbReference type="InterPro" id="IPR015424">
    <property type="entry name" value="PyrdxlP-dep_Trfase"/>
</dbReference>
<dbReference type="PANTHER" id="PTHR11808">
    <property type="entry name" value="TRANS-SULFURATION ENZYME FAMILY MEMBER"/>
    <property type="match status" value="1"/>
</dbReference>
<evidence type="ECO:0000256" key="2">
    <source>
        <dbReference type="ARBA" id="ARBA00009077"/>
    </source>
</evidence>
<dbReference type="Gene3D" id="3.90.1150.10">
    <property type="entry name" value="Aspartate Aminotransferase, domain 1"/>
    <property type="match status" value="1"/>
</dbReference>
<gene>
    <name evidence="6" type="ORF">HIV01_010390</name>
</gene>
<keyword evidence="6" id="KW-0808">Transferase</keyword>
<dbReference type="GO" id="GO:0003962">
    <property type="term" value="F:cystathionine gamma-synthase activity"/>
    <property type="evidence" value="ECO:0007669"/>
    <property type="project" value="UniProtKB-EC"/>
</dbReference>
<reference evidence="6 7" key="1">
    <citation type="submission" date="2021-02" db="EMBL/GenBank/DDBJ databases">
        <title>Lysobacter arenosi sp. nov., isolated from soil of gangwondo yeongwol, south Korea.</title>
        <authorList>
            <person name="Kim K.R."/>
            <person name="Kim K.H."/>
            <person name="Jeon C.O."/>
        </authorList>
    </citation>
    <scope>NUCLEOTIDE SEQUENCE [LARGE SCALE GENOMIC DNA]</scope>
    <source>
        <strain evidence="6 7">R7</strain>
    </source>
</reference>
<evidence type="ECO:0000313" key="7">
    <source>
        <dbReference type="Proteomes" id="UP000663400"/>
    </source>
</evidence>
<dbReference type="Pfam" id="PF01053">
    <property type="entry name" value="Cys_Met_Meta_PP"/>
    <property type="match status" value="1"/>
</dbReference>
<evidence type="ECO:0000256" key="4">
    <source>
        <dbReference type="RuleBase" id="RU362118"/>
    </source>
</evidence>
<organism evidence="6 7">
    <name type="scientific">Lysobacter arenosi</name>
    <dbReference type="NCBI Taxonomy" id="2795387"/>
    <lineage>
        <taxon>Bacteria</taxon>
        <taxon>Pseudomonadati</taxon>
        <taxon>Pseudomonadota</taxon>
        <taxon>Gammaproteobacteria</taxon>
        <taxon>Lysobacterales</taxon>
        <taxon>Lysobacteraceae</taxon>
        <taxon>Lysobacter</taxon>
    </lineage>
</organism>
<sequence>MTDRHAGGGAHKPGLGTLAIHAGQSPDPTTGAVMTPIYATSTYAQASPGVHQGFEYSRSHNPTRFAYERCVAGLEGGSRGFAFASGLAATSTILELLDTGSHVIAMDDVYGGTYRLFERVRRRSAGLDFSWVDLSDTAAFEAAIRPETKMVWIETPTNPLLKLVDIAQIAAIARKRGLIVVVDNTFSSPILQRPLELGAHIVMHSATKYLNGHSDIVGGMAVVGDDAEIAEQMGFLQNAIGGVQGPFDSFLALRGLKTLHLRMKAHCENAQALAEWLEGHPAIEKVLYPGLKSHPQHELAKRQMDGFGGMVSIYVKGGEAAARRMMERCELFAIAESLGGVESLINHPAIMTHASVPAERRAALGITDNLVRLSVGVEDLDDLRIELERALDAK</sequence>
<dbReference type="InterPro" id="IPR000277">
    <property type="entry name" value="Cys/Met-Metab_PyrdxlP-dep_enz"/>
</dbReference>
<keyword evidence="7" id="KW-1185">Reference proteome</keyword>
<dbReference type="InterPro" id="IPR015421">
    <property type="entry name" value="PyrdxlP-dep_Trfase_major"/>
</dbReference>
<name>A0ABX7R8B3_9GAMM</name>
<feature type="region of interest" description="Disordered" evidence="5">
    <location>
        <begin position="1"/>
        <end position="23"/>
    </location>
</feature>
<dbReference type="PANTHER" id="PTHR11808:SF15">
    <property type="entry name" value="CYSTATHIONINE GAMMA-LYASE"/>
    <property type="match status" value="1"/>
</dbReference>
<protein>
    <submittedName>
        <fullName evidence="6">Cystathionine gamma-synthase</fullName>
        <ecNumber evidence="6">2.5.1.48</ecNumber>
    </submittedName>
</protein>
<dbReference type="EC" id="2.5.1.48" evidence="6"/>
<dbReference type="RefSeq" id="WP_200606918.1">
    <property type="nucleotide sequence ID" value="NZ_CP071517.1"/>
</dbReference>
<evidence type="ECO:0000313" key="6">
    <source>
        <dbReference type="EMBL" id="QSX73651.1"/>
    </source>
</evidence>
<keyword evidence="3 4" id="KW-0663">Pyridoxal phosphate</keyword>
<dbReference type="CDD" id="cd00614">
    <property type="entry name" value="CGS_like"/>
    <property type="match status" value="1"/>
</dbReference>
<comment type="similarity">
    <text evidence="2 4">Belongs to the trans-sulfuration enzymes family.</text>
</comment>
<dbReference type="Proteomes" id="UP000663400">
    <property type="component" value="Chromosome"/>
</dbReference>
<evidence type="ECO:0000256" key="1">
    <source>
        <dbReference type="ARBA" id="ARBA00001933"/>
    </source>
</evidence>
<dbReference type="EMBL" id="CP071517">
    <property type="protein sequence ID" value="QSX73651.1"/>
    <property type="molecule type" value="Genomic_DNA"/>
</dbReference>
<comment type="cofactor">
    <cofactor evidence="1 4">
        <name>pyridoxal 5'-phosphate</name>
        <dbReference type="ChEBI" id="CHEBI:597326"/>
    </cofactor>
</comment>
<accession>A0ABX7R8B3</accession>
<dbReference type="PIRSF" id="PIRSF001434">
    <property type="entry name" value="CGS"/>
    <property type="match status" value="1"/>
</dbReference>